<feature type="binding site" evidence="8">
    <location>
        <position position="231"/>
    </location>
    <ligand>
        <name>ATP</name>
        <dbReference type="ChEBI" id="CHEBI:30616"/>
    </ligand>
</feature>
<dbReference type="NCBIfam" id="NF000658">
    <property type="entry name" value="PRK00029.1"/>
    <property type="match status" value="1"/>
</dbReference>
<comment type="catalytic activity">
    <reaction evidence="8">
        <text>L-histidyl-[protein] + UTP = N(tele)-(5'-uridylyl)-L-histidyl-[protein] + diphosphate</text>
        <dbReference type="Rhea" id="RHEA:83891"/>
        <dbReference type="Rhea" id="RHEA-COMP:9745"/>
        <dbReference type="Rhea" id="RHEA-COMP:20239"/>
        <dbReference type="ChEBI" id="CHEBI:29979"/>
        <dbReference type="ChEBI" id="CHEBI:33019"/>
        <dbReference type="ChEBI" id="CHEBI:46398"/>
        <dbReference type="ChEBI" id="CHEBI:233474"/>
    </reaction>
</comment>
<feature type="binding site" evidence="8">
    <location>
        <position position="70"/>
    </location>
    <ligand>
        <name>ATP</name>
        <dbReference type="ChEBI" id="CHEBI:30616"/>
    </ligand>
</feature>
<dbReference type="GO" id="GO:0005524">
    <property type="term" value="F:ATP binding"/>
    <property type="evidence" value="ECO:0007669"/>
    <property type="project" value="UniProtKB-UniRule"/>
</dbReference>
<keyword evidence="3 8" id="KW-0548">Nucleotidyltransferase</keyword>
<comment type="catalytic activity">
    <reaction evidence="8">
        <text>L-tyrosyl-[protein] + ATP = O-(5'-adenylyl)-L-tyrosyl-[protein] + diphosphate</text>
        <dbReference type="Rhea" id="RHEA:54288"/>
        <dbReference type="Rhea" id="RHEA-COMP:10136"/>
        <dbReference type="Rhea" id="RHEA-COMP:13846"/>
        <dbReference type="ChEBI" id="CHEBI:30616"/>
        <dbReference type="ChEBI" id="CHEBI:33019"/>
        <dbReference type="ChEBI" id="CHEBI:46858"/>
        <dbReference type="ChEBI" id="CHEBI:83624"/>
        <dbReference type="EC" id="2.7.7.108"/>
    </reaction>
</comment>
<keyword evidence="7 8" id="KW-0460">Magnesium</keyword>
<protein>
    <recommendedName>
        <fullName evidence="8">Protein nucleotidyltransferase YdiU</fullName>
        <ecNumber evidence="8">2.7.7.-</ecNumber>
    </recommendedName>
    <alternativeName>
        <fullName evidence="8">Protein adenylyltransferase YdiU</fullName>
        <ecNumber evidence="8">2.7.7.108</ecNumber>
    </alternativeName>
    <alternativeName>
        <fullName evidence="8">Protein uridylyltransferase YdiU</fullName>
        <ecNumber evidence="8">2.7.7.-</ecNumber>
    </alternativeName>
</protein>
<dbReference type="EC" id="2.7.7.108" evidence="8"/>
<dbReference type="GO" id="GO:0030145">
    <property type="term" value="F:manganese ion binding"/>
    <property type="evidence" value="ECO:0007669"/>
    <property type="project" value="UniProtKB-UniRule"/>
</dbReference>
<feature type="binding site" evidence="8">
    <location>
        <position position="99"/>
    </location>
    <ligand>
        <name>ATP</name>
        <dbReference type="ChEBI" id="CHEBI:30616"/>
    </ligand>
</feature>
<feature type="active site" description="Proton acceptor" evidence="8">
    <location>
        <position position="221"/>
    </location>
</feature>
<keyword evidence="5 8" id="KW-0547">Nucleotide-binding</keyword>
<gene>
    <name evidence="8" type="primary">ydiU</name>
    <name evidence="8" type="synonym">selO</name>
    <name evidence="9" type="ORF">BN1050_02061</name>
</gene>
<comment type="catalytic activity">
    <reaction evidence="8">
        <text>L-seryl-[protein] + ATP = 3-O-(5'-adenylyl)-L-seryl-[protein] + diphosphate</text>
        <dbReference type="Rhea" id="RHEA:58120"/>
        <dbReference type="Rhea" id="RHEA-COMP:9863"/>
        <dbReference type="Rhea" id="RHEA-COMP:15073"/>
        <dbReference type="ChEBI" id="CHEBI:29999"/>
        <dbReference type="ChEBI" id="CHEBI:30616"/>
        <dbReference type="ChEBI" id="CHEBI:33019"/>
        <dbReference type="ChEBI" id="CHEBI:142516"/>
        <dbReference type="EC" id="2.7.7.108"/>
    </reaction>
</comment>
<evidence type="ECO:0000256" key="4">
    <source>
        <dbReference type="ARBA" id="ARBA00022723"/>
    </source>
</evidence>
<evidence type="ECO:0000256" key="6">
    <source>
        <dbReference type="ARBA" id="ARBA00022840"/>
    </source>
</evidence>
<evidence type="ECO:0000256" key="8">
    <source>
        <dbReference type="HAMAP-Rule" id="MF_00692"/>
    </source>
</evidence>
<feature type="binding site" evidence="8">
    <location>
        <position position="149"/>
    </location>
    <ligand>
        <name>ATP</name>
        <dbReference type="ChEBI" id="CHEBI:30616"/>
    </ligand>
</feature>
<comment type="cofactor">
    <cofactor evidence="8">
        <name>Mg(2+)</name>
        <dbReference type="ChEBI" id="CHEBI:18420"/>
    </cofactor>
    <cofactor evidence="8">
        <name>Mn(2+)</name>
        <dbReference type="ChEBI" id="CHEBI:29035"/>
    </cofactor>
</comment>
<accession>A0A078MEI4</accession>
<proteinExistence type="inferred from homology"/>
<comment type="catalytic activity">
    <reaction evidence="8">
        <text>L-threonyl-[protein] + ATP = 3-O-(5'-adenylyl)-L-threonyl-[protein] + diphosphate</text>
        <dbReference type="Rhea" id="RHEA:54292"/>
        <dbReference type="Rhea" id="RHEA-COMP:11060"/>
        <dbReference type="Rhea" id="RHEA-COMP:13847"/>
        <dbReference type="ChEBI" id="CHEBI:30013"/>
        <dbReference type="ChEBI" id="CHEBI:30616"/>
        <dbReference type="ChEBI" id="CHEBI:33019"/>
        <dbReference type="ChEBI" id="CHEBI:138113"/>
        <dbReference type="EC" id="2.7.7.108"/>
    </reaction>
</comment>
<dbReference type="PANTHER" id="PTHR32057">
    <property type="entry name" value="PROTEIN ADENYLYLTRANSFERASE SELO, MITOCHONDRIAL"/>
    <property type="match status" value="1"/>
</dbReference>
<evidence type="ECO:0000256" key="5">
    <source>
        <dbReference type="ARBA" id="ARBA00022741"/>
    </source>
</evidence>
<dbReference type="Pfam" id="PF02696">
    <property type="entry name" value="SelO"/>
    <property type="match status" value="1"/>
</dbReference>
<comment type="function">
    <text evidence="8">Nucleotidyltransferase involved in the post-translational modification of proteins. It can catalyze the addition of adenosine monophosphate (AMP) or uridine monophosphate (UMP) to a protein, resulting in modifications known as AMPylation and UMPylation.</text>
</comment>
<feature type="binding site" evidence="8">
    <location>
        <position position="156"/>
    </location>
    <ligand>
        <name>ATP</name>
        <dbReference type="ChEBI" id="CHEBI:30616"/>
    </ligand>
</feature>
<evidence type="ECO:0000256" key="1">
    <source>
        <dbReference type="ARBA" id="ARBA00009747"/>
    </source>
</evidence>
<organism evidence="9">
    <name type="scientific">Metalysinibacillus saudimassiliensis</name>
    <dbReference type="NCBI Taxonomy" id="1461583"/>
    <lineage>
        <taxon>Bacteria</taxon>
        <taxon>Bacillati</taxon>
        <taxon>Bacillota</taxon>
        <taxon>Bacilli</taxon>
        <taxon>Bacillales</taxon>
        <taxon>Caryophanaceae</taxon>
        <taxon>Metalysinibacillus</taxon>
    </lineage>
</organism>
<dbReference type="HOGENOM" id="CLU_010245_4_1_9"/>
<name>A0A078MEI4_9BACL</name>
<feature type="binding site" evidence="8">
    <location>
        <position position="98"/>
    </location>
    <ligand>
        <name>ATP</name>
        <dbReference type="ChEBI" id="CHEBI:30616"/>
    </ligand>
</feature>
<sequence length="444" mass="49496">MKETTYTQLPQIFYSYIRPMTIEPKTIIWNEQLAKQLNITPQNFFNPATETIAQSYMGHQFGHLTMLGDGRAIVLGEAEGQDVQLKGSGRTPYSRGGDGQAGLGPMLREYIISEAMHGLGIPTTRSLAVLATGREVVRDTIQQGAAVVRTAASHIRVGTFQFARHYGELADVQALADYAIKRHYPQATSYLEFFNAVMTAQAKLVAQWQGVGFVHGVMNTDNTSIAGETIDYGPCAFLDVYQHDAVFSSIDANGRYSYHNQPQIIGWNLARFIECLLPLFAEDEQQALALAQQAINAYGPTYEAAWLDVFRAKIGLPQADAAFIQALLNIMEAEQRDFTETFRALTLQDASLCTTERMTQWYKAWASQVTEEGLVKMKQANPAFIARNYLVERAITDMELIGDDTSLQKLLTQLKNPYAYSAEQLAYKLPNDERGRGFVTYCGT</sequence>
<comment type="catalytic activity">
    <reaction evidence="8">
        <text>L-tyrosyl-[protein] + UTP = O-(5'-uridylyl)-L-tyrosyl-[protein] + diphosphate</text>
        <dbReference type="Rhea" id="RHEA:83887"/>
        <dbReference type="Rhea" id="RHEA-COMP:10136"/>
        <dbReference type="Rhea" id="RHEA-COMP:20238"/>
        <dbReference type="ChEBI" id="CHEBI:33019"/>
        <dbReference type="ChEBI" id="CHEBI:46398"/>
        <dbReference type="ChEBI" id="CHEBI:46858"/>
        <dbReference type="ChEBI" id="CHEBI:90602"/>
    </reaction>
</comment>
<feature type="binding site" evidence="8">
    <location>
        <position position="231"/>
    </location>
    <ligand>
        <name>Mg(2+)</name>
        <dbReference type="ChEBI" id="CHEBI:18420"/>
    </ligand>
</feature>
<dbReference type="HAMAP" id="MF_00692">
    <property type="entry name" value="SelO"/>
    <property type="match status" value="1"/>
</dbReference>
<dbReference type="EC" id="2.7.7.-" evidence="8"/>
<keyword evidence="2 8" id="KW-0808">Transferase</keyword>
<dbReference type="EMBL" id="LN483076">
    <property type="protein sequence ID" value="CEA04635.1"/>
    <property type="molecule type" value="Genomic_DNA"/>
</dbReference>
<comment type="catalytic activity">
    <reaction evidence="8">
        <text>L-seryl-[protein] + UTP = O-(5'-uridylyl)-L-seryl-[protein] + diphosphate</text>
        <dbReference type="Rhea" id="RHEA:64604"/>
        <dbReference type="Rhea" id="RHEA-COMP:9863"/>
        <dbReference type="Rhea" id="RHEA-COMP:16635"/>
        <dbReference type="ChEBI" id="CHEBI:29999"/>
        <dbReference type="ChEBI" id="CHEBI:33019"/>
        <dbReference type="ChEBI" id="CHEBI:46398"/>
        <dbReference type="ChEBI" id="CHEBI:156051"/>
    </reaction>
</comment>
<comment type="similarity">
    <text evidence="1 8">Belongs to the SELO family.</text>
</comment>
<dbReference type="GO" id="GO:0000287">
    <property type="term" value="F:magnesium ion binding"/>
    <property type="evidence" value="ECO:0007669"/>
    <property type="project" value="UniProtKB-UniRule"/>
</dbReference>
<evidence type="ECO:0000256" key="7">
    <source>
        <dbReference type="ARBA" id="ARBA00022842"/>
    </source>
</evidence>
<keyword evidence="4 8" id="KW-0479">Metal-binding</keyword>
<feature type="binding site" evidence="8">
    <location>
        <position position="71"/>
    </location>
    <ligand>
        <name>ATP</name>
        <dbReference type="ChEBI" id="CHEBI:30616"/>
    </ligand>
</feature>
<feature type="binding site" evidence="8">
    <location>
        <position position="86"/>
    </location>
    <ligand>
        <name>ATP</name>
        <dbReference type="ChEBI" id="CHEBI:30616"/>
    </ligand>
</feature>
<evidence type="ECO:0000256" key="3">
    <source>
        <dbReference type="ARBA" id="ARBA00022695"/>
    </source>
</evidence>
<feature type="binding site" evidence="8">
    <location>
        <position position="68"/>
    </location>
    <ligand>
        <name>ATP</name>
        <dbReference type="ChEBI" id="CHEBI:30616"/>
    </ligand>
</feature>
<dbReference type="PATRIC" id="fig|1461583.4.peg.1984"/>
<feature type="binding site" evidence="8">
    <location>
        <position position="222"/>
    </location>
    <ligand>
        <name>Mg(2+)</name>
        <dbReference type="ChEBI" id="CHEBI:18420"/>
    </ligand>
</feature>
<dbReference type="AlphaFoldDB" id="A0A078MEI4"/>
<reference evidence="9" key="1">
    <citation type="submission" date="2014-07" db="EMBL/GenBank/DDBJ databases">
        <authorList>
            <person name="Urmite Genomes Urmite Genomes"/>
        </authorList>
    </citation>
    <scope>NUCLEOTIDE SEQUENCE</scope>
    <source>
        <strain evidence="9">13S34_air</strain>
    </source>
</reference>
<dbReference type="PANTHER" id="PTHR32057:SF14">
    <property type="entry name" value="PROTEIN ADENYLYLTRANSFERASE SELO, MITOCHONDRIAL"/>
    <property type="match status" value="1"/>
</dbReference>
<dbReference type="InterPro" id="IPR003846">
    <property type="entry name" value="SelO"/>
</dbReference>
<keyword evidence="8" id="KW-0464">Manganese</keyword>
<evidence type="ECO:0000256" key="2">
    <source>
        <dbReference type="ARBA" id="ARBA00022679"/>
    </source>
</evidence>
<dbReference type="GO" id="GO:0070733">
    <property type="term" value="F:AMPylase activity"/>
    <property type="evidence" value="ECO:0007669"/>
    <property type="project" value="UniProtKB-EC"/>
</dbReference>
<evidence type="ECO:0000313" key="9">
    <source>
        <dbReference type="EMBL" id="CEA04635.1"/>
    </source>
</evidence>
<keyword evidence="6 8" id="KW-0067">ATP-binding</keyword>